<proteinExistence type="predicted"/>
<feature type="domain" description="Terminase large subunit GpA endonuclease" evidence="2">
    <location>
        <begin position="95"/>
        <end position="321"/>
    </location>
</feature>
<dbReference type="InterPro" id="IPR046454">
    <property type="entry name" value="GpA_endonuclease"/>
</dbReference>
<dbReference type="EMBL" id="CP024996">
    <property type="protein sequence ID" value="AYR25776.1"/>
    <property type="molecule type" value="Genomic_DNA"/>
</dbReference>
<organism evidence="3 4">
    <name type="scientific">Herbaspirillum rubrisubalbicans</name>
    <dbReference type="NCBI Taxonomy" id="80842"/>
    <lineage>
        <taxon>Bacteria</taxon>
        <taxon>Pseudomonadati</taxon>
        <taxon>Pseudomonadota</taxon>
        <taxon>Betaproteobacteria</taxon>
        <taxon>Burkholderiales</taxon>
        <taxon>Oxalobacteraceae</taxon>
        <taxon>Herbaspirillum</taxon>
    </lineage>
</organism>
<protein>
    <recommendedName>
        <fullName evidence="2">Terminase large subunit GpA endonuclease domain-containing protein</fullName>
    </recommendedName>
</protein>
<evidence type="ECO:0000313" key="3">
    <source>
        <dbReference type="EMBL" id="AYR25776.1"/>
    </source>
</evidence>
<gene>
    <name evidence="3" type="ORF">RC54_19025</name>
</gene>
<evidence type="ECO:0000256" key="1">
    <source>
        <dbReference type="SAM" id="MobiDB-lite"/>
    </source>
</evidence>
<evidence type="ECO:0000313" key="4">
    <source>
        <dbReference type="Proteomes" id="UP000269199"/>
    </source>
</evidence>
<evidence type="ECO:0000259" key="2">
    <source>
        <dbReference type="Pfam" id="PF20454"/>
    </source>
</evidence>
<dbReference type="AlphaFoldDB" id="A0AAD0XGW9"/>
<feature type="compositionally biased region" description="Basic residues" evidence="1">
    <location>
        <begin position="382"/>
        <end position="391"/>
    </location>
</feature>
<dbReference type="Proteomes" id="UP000269199">
    <property type="component" value="Chromosome"/>
</dbReference>
<accession>A0AAD0XGW9</accession>
<dbReference type="RefSeq" id="WP_061790709.1">
    <property type="nucleotide sequence ID" value="NZ_CP024996.1"/>
</dbReference>
<feature type="region of interest" description="Disordered" evidence="1">
    <location>
        <begin position="345"/>
        <end position="391"/>
    </location>
</feature>
<name>A0AAD0XGW9_9BURK</name>
<sequence>MNTVFGIDINDLFRNEHEALKFAFNFQSQQYPLSPMSKLGSLEALGQGKGLVSTDGAAQAGMIRKKLDRLGEAHRHCLVARFSPKYDVCPCCQGEPYPLRVVQMGGLVLVAGIDVQDNRFEVVVWAVGRGEEMWVVDYMVLAANPAVPADWEKLSFYMETRFQHMAGGTLGVEGYTIDTGGHFTHQAYAWARMQQAKGRRCFASKGDSRLGGPVKGRSSLQDVNYAGKVIKSGIKLWLVGTDTAKDLIFGRLNVTQSGPGCLHFSQDLPAEFYHQLTAEARVKVRTVSGEQYRWAKMRLRNEVLDCTVLALFSSHMLDLHRYTERMWERLEAAVQPAVADMFASPPPAPMTSAGPAESIEINNPPARVQVPAPMPPPSSGGRRVRSRGIER</sequence>
<dbReference type="Pfam" id="PF20454">
    <property type="entry name" value="GpA_nuclease"/>
    <property type="match status" value="1"/>
</dbReference>
<reference evidence="3 4" key="1">
    <citation type="submission" date="2017-11" db="EMBL/GenBank/DDBJ databases">
        <title>Complete genome sequence of Herbaspirillum rubrisubalbicans DSM 11543.</title>
        <authorList>
            <person name="Chen M."/>
            <person name="An Q."/>
        </authorList>
    </citation>
    <scope>NUCLEOTIDE SEQUENCE [LARGE SCALE GENOMIC DNA]</scope>
    <source>
        <strain evidence="3 4">DSM 11543</strain>
    </source>
</reference>
<dbReference type="GO" id="GO:0004519">
    <property type="term" value="F:endonuclease activity"/>
    <property type="evidence" value="ECO:0007669"/>
    <property type="project" value="InterPro"/>
</dbReference>